<dbReference type="AlphaFoldDB" id="A0A5K1JX85"/>
<evidence type="ECO:0000256" key="1">
    <source>
        <dbReference type="SAM" id="MobiDB-lite"/>
    </source>
</evidence>
<gene>
    <name evidence="3" type="primary">C1KJG7</name>
</gene>
<reference evidence="3" key="1">
    <citation type="submission" date="2019-10" db="EMBL/GenBank/DDBJ databases">
        <authorList>
            <person name="Nor Muhammad N."/>
        </authorList>
    </citation>
    <scope>NUCLEOTIDE SEQUENCE</scope>
</reference>
<dbReference type="InterPro" id="IPR043837">
    <property type="entry name" value="Mtf2-like_C"/>
</dbReference>
<protein>
    <submittedName>
        <fullName evidence="3">Avr-Pita1 protein (Effector protein AVR-Pita1)</fullName>
    </submittedName>
</protein>
<sequence>MSSAYPHLLAALMRTFRDKYRDPHLALAMFDHARNLSIASFVFGCTTPAYNELIETRWWCFRDLRGVVEALDEMRVNGIAVDGRTRQLTETVRREVGERTMWQEESSLGSGEVWEMVTRIEQLTAESVSEGKKKRKTSKTDVEAKTKGSAKERAWKPRKWSAGQEMWKKDALDANARDGWAFDKWQLQRPAAAAKRRPLRL</sequence>
<organism evidence="3">
    <name type="scientific">Ganoderma boninense</name>
    <dbReference type="NCBI Taxonomy" id="34458"/>
    <lineage>
        <taxon>Eukaryota</taxon>
        <taxon>Fungi</taxon>
        <taxon>Dikarya</taxon>
        <taxon>Basidiomycota</taxon>
        <taxon>Agaricomycotina</taxon>
        <taxon>Agaricomycetes</taxon>
        <taxon>Polyporales</taxon>
        <taxon>Polyporaceae</taxon>
        <taxon>Ganoderma</taxon>
    </lineage>
</organism>
<evidence type="ECO:0000259" key="2">
    <source>
        <dbReference type="Pfam" id="PF19189"/>
    </source>
</evidence>
<dbReference type="EMBL" id="LR726139">
    <property type="protein sequence ID" value="VWO97127.1"/>
    <property type="molecule type" value="Genomic_DNA"/>
</dbReference>
<evidence type="ECO:0000313" key="3">
    <source>
        <dbReference type="EMBL" id="VWO97127.1"/>
    </source>
</evidence>
<feature type="region of interest" description="Disordered" evidence="1">
    <location>
        <begin position="127"/>
        <end position="163"/>
    </location>
</feature>
<proteinExistence type="predicted"/>
<accession>A0A5K1JX85</accession>
<dbReference type="PANTHER" id="PTHR39468:SF1">
    <property type="entry name" value="MTF2-LIKE C-TERMINAL DOMAIN-CONTAINING PROTEIN"/>
    <property type="match status" value="1"/>
</dbReference>
<feature type="domain" description="Mtf2-like C-terminal" evidence="2">
    <location>
        <begin position="3"/>
        <end position="122"/>
    </location>
</feature>
<dbReference type="PANTHER" id="PTHR39468">
    <property type="entry name" value="CHROMOSOME 7, WHOLE GENOME SHOTGUN SEQUENCE"/>
    <property type="match status" value="1"/>
</dbReference>
<name>A0A5K1JX85_9APHY</name>
<dbReference type="InterPro" id="IPR040009">
    <property type="entry name" value="Mtf2/C5D6.12-like"/>
</dbReference>
<feature type="compositionally biased region" description="Basic and acidic residues" evidence="1">
    <location>
        <begin position="138"/>
        <end position="155"/>
    </location>
</feature>
<dbReference type="Pfam" id="PF19189">
    <property type="entry name" value="Mtf2"/>
    <property type="match status" value="1"/>
</dbReference>
<dbReference type="GO" id="GO:0005739">
    <property type="term" value="C:mitochondrion"/>
    <property type="evidence" value="ECO:0007669"/>
    <property type="project" value="InterPro"/>
</dbReference>